<dbReference type="HAMAP" id="MF_01346">
    <property type="entry name" value="ATP_synth_alpha_bact"/>
    <property type="match status" value="1"/>
</dbReference>
<dbReference type="AlphaFoldDB" id="A0A803VBZ0"/>
<dbReference type="GO" id="GO:0043536">
    <property type="term" value="P:positive regulation of blood vessel endothelial cell migration"/>
    <property type="evidence" value="ECO:0007669"/>
    <property type="project" value="Ensembl"/>
</dbReference>
<dbReference type="InterPro" id="IPR005294">
    <property type="entry name" value="ATP_synth_F1_asu"/>
</dbReference>
<reference evidence="13" key="2">
    <citation type="submission" date="2025-08" db="UniProtKB">
        <authorList>
            <consortium name="Ensembl"/>
        </authorList>
    </citation>
    <scope>IDENTIFICATION</scope>
</reference>
<dbReference type="PANTHER" id="PTHR48082">
    <property type="entry name" value="ATP SYNTHASE SUBUNIT ALPHA, MITOCHONDRIAL"/>
    <property type="match status" value="1"/>
</dbReference>
<evidence type="ECO:0000313" key="13">
    <source>
        <dbReference type="Ensembl" id="ENSFALP00000020246.1"/>
    </source>
</evidence>
<dbReference type="NCBIfam" id="TIGR00962">
    <property type="entry name" value="atpA"/>
    <property type="match status" value="1"/>
</dbReference>
<evidence type="ECO:0000256" key="7">
    <source>
        <dbReference type="ARBA" id="ARBA00023065"/>
    </source>
</evidence>
<keyword evidence="9" id="KW-0139">CF(1)</keyword>
<dbReference type="Gene3D" id="3.40.50.300">
    <property type="entry name" value="P-loop containing nucleotide triphosphate hydrolases"/>
    <property type="match status" value="1"/>
</dbReference>
<keyword evidence="7" id="KW-0406">Ion transport</keyword>
<evidence type="ECO:0000256" key="2">
    <source>
        <dbReference type="ARBA" id="ARBA00008936"/>
    </source>
</evidence>
<evidence type="ECO:0000256" key="1">
    <source>
        <dbReference type="ARBA" id="ARBA00004370"/>
    </source>
</evidence>
<dbReference type="Pfam" id="PF02874">
    <property type="entry name" value="ATP-synt_ab_N"/>
    <property type="match status" value="1"/>
</dbReference>
<reference evidence="13 14" key="1">
    <citation type="journal article" date="2012" name="Nature">
        <title>The genomic landscape of species divergence in Ficedula flycatchers.</title>
        <authorList>
            <person name="Ellegren H."/>
            <person name="Smeds L."/>
            <person name="Burri R."/>
            <person name="Olason P.I."/>
            <person name="Backstrom N."/>
            <person name="Kawakami T."/>
            <person name="Kunstner A."/>
            <person name="Makinen H."/>
            <person name="Nadachowska-Brzyska K."/>
            <person name="Qvarnstrom A."/>
            <person name="Uebbing S."/>
            <person name="Wolf J.B."/>
        </authorList>
    </citation>
    <scope>NUCLEOTIDE SEQUENCE [LARGE SCALE GENOMIC DNA]</scope>
</reference>
<dbReference type="GeneTree" id="ENSGT00550000074846"/>
<dbReference type="FunFam" id="1.20.1270.60:FF:000037">
    <property type="entry name" value="Proline-serine-threonine phosphatase interacting protein 1"/>
    <property type="match status" value="1"/>
</dbReference>
<evidence type="ECO:0000256" key="9">
    <source>
        <dbReference type="ARBA" id="ARBA00023196"/>
    </source>
</evidence>
<evidence type="ECO:0000256" key="4">
    <source>
        <dbReference type="ARBA" id="ARBA00022741"/>
    </source>
</evidence>
<dbReference type="CDD" id="cd01132">
    <property type="entry name" value="F1-ATPase_alpha_CD"/>
    <property type="match status" value="1"/>
</dbReference>
<dbReference type="GO" id="GO:0005886">
    <property type="term" value="C:plasma membrane"/>
    <property type="evidence" value="ECO:0007669"/>
    <property type="project" value="Ensembl"/>
</dbReference>
<dbReference type="InterPro" id="IPR027267">
    <property type="entry name" value="AH/BAR_dom_sf"/>
</dbReference>
<keyword evidence="3" id="KW-0813">Transport</keyword>
<keyword evidence="14" id="KW-1185">Reference proteome</keyword>
<keyword evidence="6" id="KW-0067">ATP-binding</keyword>
<dbReference type="SUPFAM" id="SSF103657">
    <property type="entry name" value="BAR/IMD domain-like"/>
    <property type="match status" value="1"/>
</dbReference>
<accession>A0A803VBZ0</accession>
<keyword evidence="10" id="KW-0066">ATP synthesis</keyword>
<evidence type="ECO:0000256" key="8">
    <source>
        <dbReference type="ARBA" id="ARBA00023136"/>
    </source>
</evidence>
<evidence type="ECO:0000313" key="14">
    <source>
        <dbReference type="Proteomes" id="UP000016665"/>
    </source>
</evidence>
<dbReference type="InterPro" id="IPR027417">
    <property type="entry name" value="P-loop_NTPase"/>
</dbReference>
<dbReference type="GO" id="GO:0043531">
    <property type="term" value="F:ADP binding"/>
    <property type="evidence" value="ECO:0007669"/>
    <property type="project" value="TreeGrafter"/>
</dbReference>
<dbReference type="SMART" id="SM00055">
    <property type="entry name" value="FCH"/>
    <property type="match status" value="1"/>
</dbReference>
<dbReference type="Gene3D" id="2.40.30.20">
    <property type="match status" value="1"/>
</dbReference>
<dbReference type="GO" id="GO:0042288">
    <property type="term" value="F:MHC class I protein binding"/>
    <property type="evidence" value="ECO:0007669"/>
    <property type="project" value="Ensembl"/>
</dbReference>
<keyword evidence="4" id="KW-0547">Nucleotide-binding</keyword>
<dbReference type="InterPro" id="IPR001060">
    <property type="entry name" value="FCH_dom"/>
</dbReference>
<feature type="domain" description="F-BAR" evidence="12">
    <location>
        <begin position="413"/>
        <end position="668"/>
    </location>
</feature>
<dbReference type="GO" id="GO:0043532">
    <property type="term" value="F:angiostatin binding"/>
    <property type="evidence" value="ECO:0007669"/>
    <property type="project" value="Ensembl"/>
</dbReference>
<dbReference type="SUPFAM" id="SSF50615">
    <property type="entry name" value="N-terminal domain of alpha and beta subunits of F1 ATP synthase"/>
    <property type="match status" value="1"/>
</dbReference>
<evidence type="ECO:0000256" key="5">
    <source>
        <dbReference type="ARBA" id="ARBA00022781"/>
    </source>
</evidence>
<dbReference type="Proteomes" id="UP000016665">
    <property type="component" value="Chromosome Z"/>
</dbReference>
<evidence type="ECO:0000256" key="3">
    <source>
        <dbReference type="ARBA" id="ARBA00022448"/>
    </source>
</evidence>
<dbReference type="CDD" id="cd18116">
    <property type="entry name" value="ATP-synt_F1_alpha_N"/>
    <property type="match status" value="1"/>
</dbReference>
<dbReference type="GO" id="GO:0042776">
    <property type="term" value="P:proton motive force-driven mitochondrial ATP synthesis"/>
    <property type="evidence" value="ECO:0007669"/>
    <property type="project" value="Ensembl"/>
</dbReference>
<gene>
    <name evidence="13" type="primary">ATP5F1A</name>
</gene>
<dbReference type="InterPro" id="IPR000194">
    <property type="entry name" value="ATPase_F1/V1/A1_a/bsu_nucl-bd"/>
</dbReference>
<dbReference type="InterPro" id="IPR033732">
    <property type="entry name" value="ATP_synth_F1_a_nt-bd_dom"/>
</dbReference>
<dbReference type="Gene3D" id="1.20.1270.60">
    <property type="entry name" value="Arfaptin homology (AH) domain/BAR domain"/>
    <property type="match status" value="1"/>
</dbReference>
<dbReference type="Pfam" id="PF00006">
    <property type="entry name" value="ATP-synt_ab"/>
    <property type="match status" value="1"/>
</dbReference>
<dbReference type="SUPFAM" id="SSF52540">
    <property type="entry name" value="P-loop containing nucleoside triphosphate hydrolases"/>
    <property type="match status" value="1"/>
</dbReference>
<proteinExistence type="inferred from homology"/>
<reference evidence="13" key="3">
    <citation type="submission" date="2025-09" db="UniProtKB">
        <authorList>
            <consortium name="Ensembl"/>
        </authorList>
    </citation>
    <scope>IDENTIFICATION</scope>
</reference>
<evidence type="ECO:0000256" key="6">
    <source>
        <dbReference type="ARBA" id="ARBA00022840"/>
    </source>
</evidence>
<dbReference type="GO" id="GO:0046933">
    <property type="term" value="F:proton-transporting ATP synthase activity, rotational mechanism"/>
    <property type="evidence" value="ECO:0007669"/>
    <property type="project" value="Ensembl"/>
</dbReference>
<dbReference type="InterPro" id="IPR023366">
    <property type="entry name" value="ATP_synth_asu-like_sf"/>
</dbReference>
<dbReference type="FunFam" id="3.40.50.300:FF:002432">
    <property type="entry name" value="ATP synthase subunit alpha, mitochondrial"/>
    <property type="match status" value="1"/>
</dbReference>
<evidence type="ECO:0000259" key="12">
    <source>
        <dbReference type="PROSITE" id="PS51741"/>
    </source>
</evidence>
<dbReference type="InterPro" id="IPR036121">
    <property type="entry name" value="ATPase_F1/V1/A1_a/bsu_N_sf"/>
</dbReference>
<dbReference type="InterPro" id="IPR042694">
    <property type="entry name" value="PSTPIP2_F-BAR"/>
</dbReference>
<dbReference type="GO" id="GO:0005743">
    <property type="term" value="C:mitochondrial inner membrane"/>
    <property type="evidence" value="ECO:0007669"/>
    <property type="project" value="Ensembl"/>
</dbReference>
<dbReference type="FunFam" id="2.40.30.20:FF:000001">
    <property type="entry name" value="ATP synthase subunit alpha"/>
    <property type="match status" value="1"/>
</dbReference>
<dbReference type="GO" id="GO:0006629">
    <property type="term" value="P:lipid metabolic process"/>
    <property type="evidence" value="ECO:0007669"/>
    <property type="project" value="Ensembl"/>
</dbReference>
<keyword evidence="11" id="KW-0175">Coiled coil</keyword>
<dbReference type="InterPro" id="IPR031160">
    <property type="entry name" value="F_BAR_dom"/>
</dbReference>
<comment type="subcellular location">
    <subcellularLocation>
        <location evidence="1">Membrane</location>
    </subcellularLocation>
</comment>
<dbReference type="Ensembl" id="ENSFALT00000033433.1">
    <property type="protein sequence ID" value="ENSFALP00000020246.1"/>
    <property type="gene ID" value="ENSFALG00000008875.2"/>
</dbReference>
<organism evidence="13 14">
    <name type="scientific">Ficedula albicollis</name>
    <name type="common">Collared flycatcher</name>
    <name type="synonym">Muscicapa albicollis</name>
    <dbReference type="NCBI Taxonomy" id="59894"/>
    <lineage>
        <taxon>Eukaryota</taxon>
        <taxon>Metazoa</taxon>
        <taxon>Chordata</taxon>
        <taxon>Craniata</taxon>
        <taxon>Vertebrata</taxon>
        <taxon>Euteleostomi</taxon>
        <taxon>Archelosauria</taxon>
        <taxon>Archosauria</taxon>
        <taxon>Dinosauria</taxon>
        <taxon>Saurischia</taxon>
        <taxon>Theropoda</taxon>
        <taxon>Coelurosauria</taxon>
        <taxon>Aves</taxon>
        <taxon>Neognathae</taxon>
        <taxon>Neoaves</taxon>
        <taxon>Telluraves</taxon>
        <taxon>Australaves</taxon>
        <taxon>Passeriformes</taxon>
        <taxon>Muscicapidae</taxon>
        <taxon>Ficedula</taxon>
    </lineage>
</organism>
<sequence>MASALLHGAALRALCKVSRNTLGAAFVASRNLHASKPCFQKTGTAEVSSILEERILGADTSAELEETGRVLSIGDGIARVYGLRNVQAEEMVEFSSGLKGMSLNLEPDNVGVVVFGNDRLIKEGDVVKRTGAIVDVPVGEELLGRVVDALGNPIDGKGAIASKSRRRVGLKAPGIIPRISVREPMQTGIKAVDSLVPIGRGQRELIIGDRQTGKTSIAIDTIINQKRFNDGTDEKKKLYCIYVAIGQKRSTVAQLVKRLTDADAMKYTIVVSATASDAAPLQYLAPYSGCSMGEYFRDNGKHALIIYDDLSKQAVAYRQMSLLLRRPPGREAYPGDVFYLHSRLLERAAKMNDTFGGGSLTALPVIETQAGDVSAYIPTNVISITDGQSTDLTSTVGYDSIIQHLNDGRKNCKEFEDFLKESRGSVAAETAVMIWPYYFSLWFLSFLNRAIIEEKYGKELINLSKKKPCGQTELNTLKRSLDVFKQQIDNVGQGHIQLAQTLREEAKKMEDFREKQKLHRKKIELIMEAIHKNRNLQYKKTMEAKRLYEQRCRDKDEAEQAVHRNANLVTQKQQEKLFLKLAQTKSALEDTDRSYQQSVTTMEKIREEWQNEHIKACEFFETQECERINYFRNALWLHVNQLSLGCVQNDEKYEEIRKSLEMCSIEKDVDFFVNLRKTGSLAPGKSLVESQKVVLTALYSSWSWLLWSAPFCAENPNFAFHLLPCNTSFCHF</sequence>
<protein>
    <submittedName>
        <fullName evidence="13">ATP synthase F1 subunit alpha</fullName>
    </submittedName>
</protein>
<dbReference type="GO" id="GO:0005524">
    <property type="term" value="F:ATP binding"/>
    <property type="evidence" value="ECO:0007669"/>
    <property type="project" value="UniProtKB-KW"/>
</dbReference>
<evidence type="ECO:0000256" key="11">
    <source>
        <dbReference type="PROSITE-ProRule" id="PRU01077"/>
    </source>
</evidence>
<dbReference type="PANTHER" id="PTHR48082:SF2">
    <property type="entry name" value="ATP SYNTHASE SUBUNIT ALPHA, MITOCHONDRIAL"/>
    <property type="match status" value="1"/>
</dbReference>
<dbReference type="CDD" id="cd07672">
    <property type="entry name" value="F-BAR_PSTPIP2"/>
    <property type="match status" value="1"/>
</dbReference>
<dbReference type="GO" id="GO:0001937">
    <property type="term" value="P:negative regulation of endothelial cell proliferation"/>
    <property type="evidence" value="ECO:0007669"/>
    <property type="project" value="Ensembl"/>
</dbReference>
<evidence type="ECO:0000256" key="10">
    <source>
        <dbReference type="ARBA" id="ARBA00023310"/>
    </source>
</evidence>
<name>A0A803VBZ0_FICAL</name>
<dbReference type="GO" id="GO:0045259">
    <property type="term" value="C:proton-transporting ATP synthase complex"/>
    <property type="evidence" value="ECO:0007669"/>
    <property type="project" value="UniProtKB-KW"/>
</dbReference>
<dbReference type="PROSITE" id="PS51741">
    <property type="entry name" value="F_BAR"/>
    <property type="match status" value="1"/>
</dbReference>
<keyword evidence="8" id="KW-0472">Membrane</keyword>
<keyword evidence="5" id="KW-0375">Hydrogen ion transport</keyword>
<comment type="similarity">
    <text evidence="2">Belongs to the ATPase alpha/beta chains family.</text>
</comment>
<dbReference type="InterPro" id="IPR004100">
    <property type="entry name" value="ATPase_F1/V1/A1_a/bsu_N"/>
</dbReference>